<keyword evidence="2" id="KW-1185">Reference proteome</keyword>
<accession>A0A158IZ55</accession>
<dbReference type="EMBL" id="FCNY02000017">
    <property type="protein sequence ID" value="SAL61775.1"/>
    <property type="molecule type" value="Genomic_DNA"/>
</dbReference>
<protein>
    <submittedName>
        <fullName evidence="1">N-formylglutamate amidohydrolase</fullName>
    </submittedName>
</protein>
<organism evidence="1 2">
    <name type="scientific">Caballeronia cordobensis</name>
    <name type="common">Burkholderia cordobensis</name>
    <dbReference type="NCBI Taxonomy" id="1353886"/>
    <lineage>
        <taxon>Bacteria</taxon>
        <taxon>Pseudomonadati</taxon>
        <taxon>Pseudomonadota</taxon>
        <taxon>Betaproteobacteria</taxon>
        <taxon>Burkholderiales</taxon>
        <taxon>Burkholderiaceae</taxon>
        <taxon>Caballeronia</taxon>
    </lineage>
</organism>
<dbReference type="AlphaFoldDB" id="A0A158IZ55"/>
<sequence>MPKPAYGHVIRGDSPILLATPHTGTALPDALLAQPAWRPIGGRLSDPSGVALLAAARERDVTSVAAQVHPCVIDLNVALDNRPLSQRLNRTGLCRTHTSRGEALYAPGSEPSEAEVEQRVDRYWRPFHAALTDELLRLRGLHGNVLLFVSHASSWLSPYRSDTGAPDCNAGTHQGASCDRRLVAALTEAVQGKGRSWVVNGKLADAFAARRYGMPDNGIHVIEVEVAGRWRGELDLQAHASDTGANTADAGDMHAILDALGTALGRLPPADARFDARLVADDPAV</sequence>
<evidence type="ECO:0000313" key="1">
    <source>
        <dbReference type="EMBL" id="SAL61775.1"/>
    </source>
</evidence>
<keyword evidence="1" id="KW-0378">Hydrolase</keyword>
<dbReference type="InterPro" id="IPR007709">
    <property type="entry name" value="N-FG_amidohydro"/>
</dbReference>
<dbReference type="SUPFAM" id="SSF53187">
    <property type="entry name" value="Zn-dependent exopeptidases"/>
    <property type="match status" value="1"/>
</dbReference>
<name>A0A158IZ55_CABCO</name>
<dbReference type="Proteomes" id="UP000054740">
    <property type="component" value="Unassembled WGS sequence"/>
</dbReference>
<reference evidence="2" key="1">
    <citation type="submission" date="2016-01" db="EMBL/GenBank/DDBJ databases">
        <authorList>
            <person name="Peeters C."/>
        </authorList>
    </citation>
    <scope>NUCLEOTIDE SEQUENCE [LARGE SCALE GENOMIC DNA]</scope>
</reference>
<proteinExistence type="predicted"/>
<dbReference type="GO" id="GO:0016787">
    <property type="term" value="F:hydrolase activity"/>
    <property type="evidence" value="ECO:0007669"/>
    <property type="project" value="UniProtKB-KW"/>
</dbReference>
<evidence type="ECO:0000313" key="2">
    <source>
        <dbReference type="Proteomes" id="UP000054740"/>
    </source>
</evidence>
<dbReference type="Gene3D" id="3.40.630.40">
    <property type="entry name" value="Zn-dependent exopeptidases"/>
    <property type="match status" value="1"/>
</dbReference>
<dbReference type="Pfam" id="PF05013">
    <property type="entry name" value="FGase"/>
    <property type="match status" value="1"/>
</dbReference>
<gene>
    <name evidence="1" type="ORF">AWB70_05621</name>
</gene>
<dbReference type="RefSeq" id="WP_053570884.1">
    <property type="nucleotide sequence ID" value="NZ_FCNY02000017.1"/>
</dbReference>